<evidence type="ECO:0000313" key="2">
    <source>
        <dbReference type="Proteomes" id="UP001183610"/>
    </source>
</evidence>
<organism evidence="1 2">
    <name type="scientific">Streptomyces evansiae</name>
    <dbReference type="NCBI Taxonomy" id="3075535"/>
    <lineage>
        <taxon>Bacteria</taxon>
        <taxon>Bacillati</taxon>
        <taxon>Actinomycetota</taxon>
        <taxon>Actinomycetes</taxon>
        <taxon>Kitasatosporales</taxon>
        <taxon>Streptomycetaceae</taxon>
        <taxon>Streptomyces</taxon>
    </lineage>
</organism>
<name>A0ABU2QTV7_9ACTN</name>
<keyword evidence="2" id="KW-1185">Reference proteome</keyword>
<proteinExistence type="predicted"/>
<evidence type="ECO:0000313" key="1">
    <source>
        <dbReference type="EMBL" id="MDT0407770.1"/>
    </source>
</evidence>
<sequence>MPALSAEDLAALLNEAADQVAAILTAPYPTPPTRSYLHPVLGPLAAGPQVAAHLSERLDTLIDNPGRTLADLFVLSSLASALGWYTESLTTLITAVETICDNTGLPEGSLDALPLPGSTTTAPHTLPLASVRAAAALCDIPPERYAGALASALEAGARLDTECEEIASGLREDAKSLHTPESLASAGPESLPHLVRALLSRTETAV</sequence>
<dbReference type="RefSeq" id="WP_010262921.1">
    <property type="nucleotide sequence ID" value="NZ_JAVRET010000002.1"/>
</dbReference>
<accession>A0ABU2QTV7</accession>
<protein>
    <submittedName>
        <fullName evidence="1">Uncharacterized protein</fullName>
    </submittedName>
</protein>
<dbReference type="EMBL" id="JAVRET010000002">
    <property type="protein sequence ID" value="MDT0407770.1"/>
    <property type="molecule type" value="Genomic_DNA"/>
</dbReference>
<reference evidence="2" key="1">
    <citation type="submission" date="2023-07" db="EMBL/GenBank/DDBJ databases">
        <title>30 novel species of actinomycetes from the DSMZ collection.</title>
        <authorList>
            <person name="Nouioui I."/>
        </authorList>
    </citation>
    <scope>NUCLEOTIDE SEQUENCE [LARGE SCALE GENOMIC DNA]</scope>
    <source>
        <strain evidence="2">DSM 41979</strain>
    </source>
</reference>
<gene>
    <name evidence="1" type="ORF">RM698_01725</name>
</gene>
<comment type="caution">
    <text evidence="1">The sequence shown here is derived from an EMBL/GenBank/DDBJ whole genome shotgun (WGS) entry which is preliminary data.</text>
</comment>
<dbReference type="Proteomes" id="UP001183610">
    <property type="component" value="Unassembled WGS sequence"/>
</dbReference>